<proteinExistence type="predicted"/>
<dbReference type="EMBL" id="JAJAGQ010000018">
    <property type="protein sequence ID" value="KAJ8537145.1"/>
    <property type="molecule type" value="Genomic_DNA"/>
</dbReference>
<name>A0A9Q1LJ04_9SOLA</name>
<protein>
    <submittedName>
        <fullName evidence="1">Uncharacterized protein</fullName>
    </submittedName>
</protein>
<sequence>MFAQAFGKASWAPAQPPRDASWREADLEYFQKLRIESAMGSSAPTPKQIAYLQSLGCTMVHISSPCIPVD</sequence>
<dbReference type="Proteomes" id="UP001152561">
    <property type="component" value="Unassembled WGS sequence"/>
</dbReference>
<reference evidence="2" key="1">
    <citation type="journal article" date="2023" name="Proc. Natl. Acad. Sci. U.S.A.">
        <title>Genomic and structural basis for evolution of tropane alkaloid biosynthesis.</title>
        <authorList>
            <person name="Wanga Y.-J."/>
            <person name="Taina T."/>
            <person name="Yua J.-Y."/>
            <person name="Lia J."/>
            <person name="Xua B."/>
            <person name="Chenc J."/>
            <person name="D'Auriad J.C."/>
            <person name="Huanga J.-P."/>
            <person name="Huanga S.-X."/>
        </authorList>
    </citation>
    <scope>NUCLEOTIDE SEQUENCE [LARGE SCALE GENOMIC DNA]</scope>
    <source>
        <strain evidence="2">cv. KIB-2019</strain>
    </source>
</reference>
<keyword evidence="2" id="KW-1185">Reference proteome</keyword>
<dbReference type="AlphaFoldDB" id="A0A9Q1LJ04"/>
<comment type="caution">
    <text evidence="1">The sequence shown here is derived from an EMBL/GenBank/DDBJ whole genome shotgun (WGS) entry which is preliminary data.</text>
</comment>
<gene>
    <name evidence="1" type="ORF">K7X08_035546</name>
</gene>
<dbReference type="OrthoDB" id="1470711at2759"/>
<evidence type="ECO:0000313" key="2">
    <source>
        <dbReference type="Proteomes" id="UP001152561"/>
    </source>
</evidence>
<accession>A0A9Q1LJ04</accession>
<evidence type="ECO:0000313" key="1">
    <source>
        <dbReference type="EMBL" id="KAJ8537145.1"/>
    </source>
</evidence>
<organism evidence="1 2">
    <name type="scientific">Anisodus acutangulus</name>
    <dbReference type="NCBI Taxonomy" id="402998"/>
    <lineage>
        <taxon>Eukaryota</taxon>
        <taxon>Viridiplantae</taxon>
        <taxon>Streptophyta</taxon>
        <taxon>Embryophyta</taxon>
        <taxon>Tracheophyta</taxon>
        <taxon>Spermatophyta</taxon>
        <taxon>Magnoliopsida</taxon>
        <taxon>eudicotyledons</taxon>
        <taxon>Gunneridae</taxon>
        <taxon>Pentapetalae</taxon>
        <taxon>asterids</taxon>
        <taxon>lamiids</taxon>
        <taxon>Solanales</taxon>
        <taxon>Solanaceae</taxon>
        <taxon>Solanoideae</taxon>
        <taxon>Hyoscyameae</taxon>
        <taxon>Anisodus</taxon>
    </lineage>
</organism>